<sequence length="432" mass="45779">MPTTLAQDQDEKKEPLKADSTEKIDKMLHPETNENTHSNVQSQTKRAQLHQTISGATATSVAALRRSGLKFTDVDDPNALRVQNPGPGDILFGRGRGFQEHPGNQRMLKIISKYKQAYKSQKRSKKREFVEAVYDEITRDGSRFLKKLEGENCWVEVSIPISLEKVSHTLRGKRKGEEELTPASTEADASDQLLHLQKRQRAHSQAESPNGGTPMGKRAPTNNRLQGLGGQLLPSLTSSMGASTMAPNGAHPSLQNAIQSALANQQFGAAASQRFQSNGSVFSSMTQGHSAFNGFPQGASSNYGNPYMLEANFYGVPQMAGGGSTNPALGVALGVIGGGGAGSMFGASSLYGGSALDAARFEFLREQQQQFVKASAAGSNNALLALQGGGLQLSNSSSATITTPPTSSKHVEVAISASDASNTSRNKATATS</sequence>
<feature type="region of interest" description="Disordered" evidence="1">
    <location>
        <begin position="1"/>
        <end position="46"/>
    </location>
</feature>
<comment type="caution">
    <text evidence="3">The sequence shown here is derived from an EMBL/GenBank/DDBJ whole genome shotgun (WGS) entry which is preliminary data.</text>
</comment>
<feature type="compositionally biased region" description="Basic and acidic residues" evidence="1">
    <location>
        <begin position="9"/>
        <end position="34"/>
    </location>
</feature>
<dbReference type="Proteomes" id="UP001295423">
    <property type="component" value="Unassembled WGS sequence"/>
</dbReference>
<feature type="compositionally biased region" description="Polar residues" evidence="1">
    <location>
        <begin position="418"/>
        <end position="432"/>
    </location>
</feature>
<gene>
    <name evidence="3" type="ORF">CYCCA115_LOCUS12470</name>
</gene>
<feature type="compositionally biased region" description="Low complexity" evidence="1">
    <location>
        <begin position="395"/>
        <end position="408"/>
    </location>
</feature>
<proteinExistence type="predicted"/>
<evidence type="ECO:0000259" key="2">
    <source>
        <dbReference type="Pfam" id="PF20710"/>
    </source>
</evidence>
<evidence type="ECO:0000313" key="4">
    <source>
        <dbReference type="Proteomes" id="UP001295423"/>
    </source>
</evidence>
<feature type="compositionally biased region" description="Polar residues" evidence="1">
    <location>
        <begin position="234"/>
        <end position="246"/>
    </location>
</feature>
<organism evidence="3 4">
    <name type="scientific">Cylindrotheca closterium</name>
    <dbReference type="NCBI Taxonomy" id="2856"/>
    <lineage>
        <taxon>Eukaryota</taxon>
        <taxon>Sar</taxon>
        <taxon>Stramenopiles</taxon>
        <taxon>Ochrophyta</taxon>
        <taxon>Bacillariophyta</taxon>
        <taxon>Bacillariophyceae</taxon>
        <taxon>Bacillariophycidae</taxon>
        <taxon>Bacillariales</taxon>
        <taxon>Bacillariaceae</taxon>
        <taxon>Cylindrotheca</taxon>
    </lineage>
</organism>
<dbReference type="EMBL" id="CAKOGP040001759">
    <property type="protein sequence ID" value="CAJ1950196.1"/>
    <property type="molecule type" value="Genomic_DNA"/>
</dbReference>
<dbReference type="Pfam" id="PF20710">
    <property type="entry name" value="DUF6824"/>
    <property type="match status" value="1"/>
</dbReference>
<dbReference type="InterPro" id="IPR049227">
    <property type="entry name" value="DUF6824"/>
</dbReference>
<evidence type="ECO:0000313" key="3">
    <source>
        <dbReference type="EMBL" id="CAJ1950196.1"/>
    </source>
</evidence>
<feature type="domain" description="DUF6824" evidence="2">
    <location>
        <begin position="89"/>
        <end position="171"/>
    </location>
</feature>
<reference evidence="3" key="1">
    <citation type="submission" date="2023-08" db="EMBL/GenBank/DDBJ databases">
        <authorList>
            <person name="Audoor S."/>
            <person name="Bilcke G."/>
        </authorList>
    </citation>
    <scope>NUCLEOTIDE SEQUENCE</scope>
</reference>
<accession>A0AAD2PUG3</accession>
<feature type="compositionally biased region" description="Polar residues" evidence="1">
    <location>
        <begin position="35"/>
        <end position="46"/>
    </location>
</feature>
<dbReference type="AlphaFoldDB" id="A0AAD2PUG3"/>
<keyword evidence="4" id="KW-1185">Reference proteome</keyword>
<evidence type="ECO:0000256" key="1">
    <source>
        <dbReference type="SAM" id="MobiDB-lite"/>
    </source>
</evidence>
<feature type="region of interest" description="Disordered" evidence="1">
    <location>
        <begin position="395"/>
        <end position="432"/>
    </location>
</feature>
<protein>
    <recommendedName>
        <fullName evidence="2">DUF6824 domain-containing protein</fullName>
    </recommendedName>
</protein>
<name>A0AAD2PUG3_9STRA</name>
<feature type="region of interest" description="Disordered" evidence="1">
    <location>
        <begin position="197"/>
        <end position="250"/>
    </location>
</feature>